<dbReference type="SUPFAM" id="SSF48264">
    <property type="entry name" value="Cytochrome P450"/>
    <property type="match status" value="1"/>
</dbReference>
<feature type="compositionally biased region" description="Low complexity" evidence="2">
    <location>
        <begin position="443"/>
        <end position="471"/>
    </location>
</feature>
<dbReference type="InterPro" id="IPR002397">
    <property type="entry name" value="Cyt_P450_B"/>
</dbReference>
<dbReference type="RefSeq" id="WP_251418336.1">
    <property type="nucleotide sequence ID" value="NZ_JAMQGM010000048.1"/>
</dbReference>
<keyword evidence="4" id="KW-1185">Reference proteome</keyword>
<dbReference type="PANTHER" id="PTHR46696:SF1">
    <property type="entry name" value="CYTOCHROME P450 YJIB-RELATED"/>
    <property type="match status" value="1"/>
</dbReference>
<proteinExistence type="inferred from homology"/>
<evidence type="ECO:0000313" key="4">
    <source>
        <dbReference type="Proteomes" id="UP001167160"/>
    </source>
</evidence>
<dbReference type="PANTHER" id="PTHR46696">
    <property type="entry name" value="P450, PUTATIVE (EUROFUNG)-RELATED"/>
    <property type="match status" value="1"/>
</dbReference>
<dbReference type="CDD" id="cd20623">
    <property type="entry name" value="CYP_unk"/>
    <property type="match status" value="1"/>
</dbReference>
<comment type="similarity">
    <text evidence="1">Belongs to the cytochrome P450 family.</text>
</comment>
<sequence length="482" mass="52417">MSGDATGGIPPAGCPHTGAVLLGGGAMAEDPHALYAGLRAEHGPVAPVELEPGVEAWLLLGYQELLTVARDEERFSKDSRRWRALVEGRVAPDSRLLPMMGWRPTVLYADGDAHIRLRGAVADTLNRVDQQALRLLVQRVAAELIDEWCETGRADLLADYARRLPLRVFTRLLGVPDSDGPRLIDAITHFVDSSDESHRAGKQFEALLTELLAHKKADPGEDLASWLLHHPARLTDAEVLHHLVVILVAGNETTINWTANTLRLVLTDDRFRTSLSRGRFTVSDALEEVLWRDPPTQNFPGRWAVRDTLLGGRRIRAGDALIFGLAAANADPAVRPADPSRTIGNRSHLAWGAGRHSCPAQSPARGIVHSAVETVLRLLPDIRLAVDADALTWRPSPWSRALTALPAVFTPTAQGPDDPRTDPRLVTLRRTQPEGTSSWTPNPAALSASAPSAGTSTRTTPGSGTPPRRLGWNSLARFRRGR</sequence>
<dbReference type="Proteomes" id="UP001167160">
    <property type="component" value="Unassembled WGS sequence"/>
</dbReference>
<dbReference type="PRINTS" id="PR00359">
    <property type="entry name" value="BP450"/>
</dbReference>
<gene>
    <name evidence="3" type="ORF">M1E25_21685</name>
</gene>
<dbReference type="EMBL" id="JAMQGM010000048">
    <property type="protein sequence ID" value="MCM2579923.1"/>
    <property type="molecule type" value="Genomic_DNA"/>
</dbReference>
<feature type="region of interest" description="Disordered" evidence="2">
    <location>
        <begin position="432"/>
        <end position="482"/>
    </location>
</feature>
<comment type="caution">
    <text evidence="3">The sequence shown here is derived from an EMBL/GenBank/DDBJ whole genome shotgun (WGS) entry which is preliminary data.</text>
</comment>
<organism evidence="3 4">
    <name type="scientific">Streptomyces meridianus</name>
    <dbReference type="NCBI Taxonomy" id="2938945"/>
    <lineage>
        <taxon>Bacteria</taxon>
        <taxon>Bacillati</taxon>
        <taxon>Actinomycetota</taxon>
        <taxon>Actinomycetes</taxon>
        <taxon>Kitasatosporales</taxon>
        <taxon>Streptomycetaceae</taxon>
        <taxon>Streptomyces</taxon>
    </lineage>
</organism>
<name>A0ABT0XBM1_9ACTN</name>
<accession>A0ABT0XBM1</accession>
<evidence type="ECO:0000256" key="2">
    <source>
        <dbReference type="SAM" id="MobiDB-lite"/>
    </source>
</evidence>
<dbReference type="InterPro" id="IPR036396">
    <property type="entry name" value="Cyt_P450_sf"/>
</dbReference>
<evidence type="ECO:0000256" key="1">
    <source>
        <dbReference type="ARBA" id="ARBA00010617"/>
    </source>
</evidence>
<reference evidence="3" key="1">
    <citation type="journal article" date="2023" name="Int. J. Syst. Evol. Microbiol.">
        <title>Streptomyces meridianus sp. nov. isolated from brackish water of the Tagus estuary in Alcochete, Portugal.</title>
        <authorList>
            <person name="Santos J.D.N."/>
            <person name="Klimek D."/>
            <person name="Calusinska M."/>
            <person name="Lobo Da Cunha A."/>
            <person name="Catita J."/>
            <person name="Goncalves H."/>
            <person name="Gonzalez I."/>
            <person name="Reyes F."/>
            <person name="Lage O.M."/>
        </authorList>
    </citation>
    <scope>NUCLEOTIDE SEQUENCE</scope>
    <source>
        <strain evidence="3">MTZ3.1</strain>
    </source>
</reference>
<dbReference type="Gene3D" id="1.10.630.10">
    <property type="entry name" value="Cytochrome P450"/>
    <property type="match status" value="1"/>
</dbReference>
<evidence type="ECO:0000313" key="3">
    <source>
        <dbReference type="EMBL" id="MCM2579923.1"/>
    </source>
</evidence>
<protein>
    <submittedName>
        <fullName evidence="3">Cytochrome P450</fullName>
    </submittedName>
</protein>
<feature type="compositionally biased region" description="Polar residues" evidence="2">
    <location>
        <begin position="432"/>
        <end position="441"/>
    </location>
</feature>